<gene>
    <name evidence="8" type="primary">gpmI</name>
    <name evidence="15" type="ORF">GP480_03625</name>
</gene>
<comment type="function">
    <text evidence="8">Catalyzes the interconversion of 2-phosphoglycerate and 3-phosphoglycerate.</text>
</comment>
<dbReference type="InterPro" id="IPR005995">
    <property type="entry name" value="Pgm_bpd_ind"/>
</dbReference>
<feature type="binding site" evidence="8 12">
    <location>
        <position position="384"/>
    </location>
    <ligand>
        <name>Mn(2+)</name>
        <dbReference type="ChEBI" id="CHEBI:29035"/>
        <label>1</label>
    </ligand>
</feature>
<feature type="binding site" evidence="8 12">
    <location>
        <position position="59"/>
    </location>
    <ligand>
        <name>Mn(2+)</name>
        <dbReference type="ChEBI" id="CHEBI:29035"/>
        <label>2</label>
    </ligand>
</feature>
<keyword evidence="5 8" id="KW-0324">Glycolysis</keyword>
<feature type="binding site" evidence="8 11">
    <location>
        <position position="170"/>
    </location>
    <ligand>
        <name>substrate</name>
    </ligand>
</feature>
<dbReference type="KEGG" id="nef:GP480_03625"/>
<dbReference type="SUPFAM" id="SSF64158">
    <property type="entry name" value="2,3-Bisphosphoglycerate-independent phosphoglycerate mutase, substrate-binding domain"/>
    <property type="match status" value="1"/>
</dbReference>
<keyword evidence="6 8" id="KW-0464">Manganese</keyword>
<evidence type="ECO:0000256" key="9">
    <source>
        <dbReference type="NCBIfam" id="TIGR01307"/>
    </source>
</evidence>
<feature type="binding site" evidence="8 11">
    <location>
        <position position="176"/>
    </location>
    <ligand>
        <name>substrate</name>
    </ligand>
</feature>
<dbReference type="GO" id="GO:0004619">
    <property type="term" value="F:phosphoglycerate mutase activity"/>
    <property type="evidence" value="ECO:0007669"/>
    <property type="project" value="UniProtKB-UniRule"/>
</dbReference>
<feature type="binding site" evidence="8 12">
    <location>
        <position position="9"/>
    </location>
    <ligand>
        <name>Mn(2+)</name>
        <dbReference type="ChEBI" id="CHEBI:29035"/>
        <label>2</label>
    </ligand>
</feature>
<dbReference type="Gene3D" id="3.40.1450.10">
    <property type="entry name" value="BPG-independent phosphoglycerate mutase, domain B"/>
    <property type="match status" value="1"/>
</dbReference>
<evidence type="ECO:0000256" key="3">
    <source>
        <dbReference type="ARBA" id="ARBA00008819"/>
    </source>
</evidence>
<comment type="cofactor">
    <cofactor evidence="8">
        <name>Mn(2+)</name>
        <dbReference type="ChEBI" id="CHEBI:29035"/>
    </cofactor>
    <text evidence="8">Binds 2 manganese ions per subunit.</text>
</comment>
<dbReference type="PANTHER" id="PTHR31637">
    <property type="entry name" value="2,3-BISPHOSPHOGLYCERATE-INDEPENDENT PHOSPHOGLYCERATE MUTASE"/>
    <property type="match status" value="1"/>
</dbReference>
<keyword evidence="16" id="KW-1185">Reference proteome</keyword>
<sequence length="490" mass="54749">MPLILCILDGWGVSPQDKYNAIRQARTPHYDVLLEKFPHSLLSASSLEVGLPEGQMGNSEVGHMTIGSGRIIYHDLVRVNHELEKIDKNPQLSAFASKLKGKRCHLVGLLSDGGVHSHVAHINKISNYLTSHGVTVCIHAFLDGRDTAPKAAKQYFTEENTGKIATLIGRYYGMDRDRNWDRTVEAYRVIVKPSKPQRIFEKATEAIEYYYAQGVSDEFIPPSVIGEYAGAQDGDGLFIANFRPDRARQITSELIGKTNFCENKIKFSETMTMSQYFEEPLPTLIPRHHITNTLSEIISGAGMQQLKITETEKYAHVSYFFNGGKEAAFPGEERILINSPRVKTYDLYPKMAALEITDALIEAIRSKRFDFIVVNYANADMVGHTGNMSATIEAIETLDNCLGKLYKEACELNGYEMIITSDHGNAECMYDHSTKLSNTAHTTNLVPFIVVSKRVKRVNNGGLYNIAGTVLKLLDIEKPTELASDLIYLE</sequence>
<dbReference type="HAMAP" id="MF_01038">
    <property type="entry name" value="GpmI"/>
    <property type="match status" value="1"/>
</dbReference>
<dbReference type="RefSeq" id="WP_160095916.1">
    <property type="nucleotide sequence ID" value="NZ_CP047224.1"/>
</dbReference>
<feature type="binding site" evidence="8 12">
    <location>
        <position position="441"/>
    </location>
    <ligand>
        <name>Mn(2+)</name>
        <dbReference type="ChEBI" id="CHEBI:29035"/>
        <label>1</label>
    </ligand>
</feature>
<dbReference type="PANTHER" id="PTHR31637:SF0">
    <property type="entry name" value="2,3-BISPHOSPHOGLYCERATE-INDEPENDENT PHOSPHOGLYCERATE MUTASE"/>
    <property type="match status" value="1"/>
</dbReference>
<dbReference type="GO" id="GO:0006007">
    <property type="term" value="P:glucose catabolic process"/>
    <property type="evidence" value="ECO:0007669"/>
    <property type="project" value="InterPro"/>
</dbReference>
<evidence type="ECO:0000256" key="2">
    <source>
        <dbReference type="ARBA" id="ARBA00004798"/>
    </source>
</evidence>
<reference evidence="15 16" key="2">
    <citation type="journal article" date="2020" name="MBio">
        <title>Isolation and Molecular Analysis of a Novel Neorickettsia Species That Causes Potomac Horse Fever.</title>
        <authorList>
            <person name="Teymournejad O."/>
            <person name="Lin M."/>
            <person name="Bekebrede H."/>
            <person name="Kamr A."/>
            <person name="Toribio R.E."/>
            <person name="Arroyo L.G."/>
            <person name="Baird J.D."/>
            <person name="Rikihisa Y."/>
        </authorList>
    </citation>
    <scope>NUCLEOTIDE SEQUENCE [LARGE SCALE GENOMIC DNA]</scope>
    <source>
        <strain evidence="15 16">Fin17</strain>
    </source>
</reference>
<evidence type="ECO:0000256" key="6">
    <source>
        <dbReference type="ARBA" id="ARBA00023211"/>
    </source>
</evidence>
<dbReference type="InterPro" id="IPR017850">
    <property type="entry name" value="Alkaline_phosphatase_core_sf"/>
</dbReference>
<feature type="binding site" evidence="8 11">
    <location>
        <position position="313"/>
    </location>
    <ligand>
        <name>substrate</name>
    </ligand>
</feature>
<dbReference type="Pfam" id="PF06415">
    <property type="entry name" value="iPGM_N"/>
    <property type="match status" value="1"/>
</dbReference>
<dbReference type="UniPathway" id="UPA00109">
    <property type="reaction ID" value="UER00186"/>
</dbReference>
<dbReference type="InterPro" id="IPR036646">
    <property type="entry name" value="PGAM_B_sf"/>
</dbReference>
<comment type="similarity">
    <text evidence="3 8">Belongs to the BPG-independent phosphoglycerate mutase family.</text>
</comment>
<evidence type="ECO:0000256" key="11">
    <source>
        <dbReference type="PIRSR" id="PIRSR001492-2"/>
    </source>
</evidence>
<evidence type="ECO:0000256" key="10">
    <source>
        <dbReference type="PIRSR" id="PIRSR001492-1"/>
    </source>
</evidence>
<dbReference type="InterPro" id="IPR011258">
    <property type="entry name" value="BPG-indep_PGM_N"/>
</dbReference>
<accession>A0A6P1GB03</accession>
<feature type="binding site" evidence="8 11">
    <location>
        <position position="116"/>
    </location>
    <ligand>
        <name>substrate</name>
    </ligand>
</feature>
<evidence type="ECO:0000313" key="15">
    <source>
        <dbReference type="EMBL" id="QHD65480.1"/>
    </source>
</evidence>
<feature type="binding site" evidence="8 12">
    <location>
        <position position="422"/>
    </location>
    <ligand>
        <name>Mn(2+)</name>
        <dbReference type="ChEBI" id="CHEBI:29035"/>
        <label>2</label>
    </ligand>
</feature>
<dbReference type="NCBIfam" id="TIGR01307">
    <property type="entry name" value="pgm_bpd_ind"/>
    <property type="match status" value="1"/>
</dbReference>
<dbReference type="EC" id="5.4.2.12" evidence="8 9"/>
<evidence type="ECO:0000256" key="1">
    <source>
        <dbReference type="ARBA" id="ARBA00000370"/>
    </source>
</evidence>
<feature type="binding site" evidence="8 12">
    <location>
        <position position="423"/>
    </location>
    <ligand>
        <name>Mn(2+)</name>
        <dbReference type="ChEBI" id="CHEBI:29035"/>
        <label>2</label>
    </ligand>
</feature>
<dbReference type="AlphaFoldDB" id="A0A6P1GB03"/>
<organism evidence="15 16">
    <name type="scientific">Neorickettsia findlayensis</name>
    <dbReference type="NCBI Taxonomy" id="2686014"/>
    <lineage>
        <taxon>Bacteria</taxon>
        <taxon>Pseudomonadati</taxon>
        <taxon>Pseudomonadota</taxon>
        <taxon>Alphaproteobacteria</taxon>
        <taxon>Rickettsiales</taxon>
        <taxon>Anaplasmataceae</taxon>
        <taxon>Neorickettsia</taxon>
    </lineage>
</organism>
<comment type="subunit">
    <text evidence="8">Monomer.</text>
</comment>
<dbReference type="Proteomes" id="UP000464912">
    <property type="component" value="Chromosome"/>
</dbReference>
<feature type="binding site" evidence="8 11">
    <location>
        <begin position="145"/>
        <end position="146"/>
    </location>
    <ligand>
        <name>substrate</name>
    </ligand>
</feature>
<evidence type="ECO:0000313" key="16">
    <source>
        <dbReference type="Proteomes" id="UP000464912"/>
    </source>
</evidence>
<feature type="domain" description="BPG-independent PGAM N-terminal" evidence="14">
    <location>
        <begin position="84"/>
        <end position="276"/>
    </location>
</feature>
<protein>
    <recommendedName>
        <fullName evidence="8 9">2,3-bisphosphoglycerate-independent phosphoglycerate mutase</fullName>
        <shortName evidence="8">BPG-independent PGAM</shortName>
        <shortName evidence="8">Phosphoglyceromutase</shortName>
        <shortName evidence="8">iPGM</shortName>
        <ecNumber evidence="8 9">5.4.2.12</ecNumber>
    </recommendedName>
</protein>
<feature type="domain" description="Metalloenzyme" evidence="13">
    <location>
        <begin position="1"/>
        <end position="477"/>
    </location>
</feature>
<evidence type="ECO:0000259" key="14">
    <source>
        <dbReference type="Pfam" id="PF06415"/>
    </source>
</evidence>
<dbReference type="GO" id="GO:0006096">
    <property type="term" value="P:glycolytic process"/>
    <property type="evidence" value="ECO:0007669"/>
    <property type="project" value="UniProtKB-UniRule"/>
</dbReference>
<proteinExistence type="inferred from homology"/>
<dbReference type="Pfam" id="PF01676">
    <property type="entry name" value="Metalloenzyme"/>
    <property type="match status" value="1"/>
</dbReference>
<comment type="pathway">
    <text evidence="2 8">Carbohydrate degradation; glycolysis; pyruvate from D-glyceraldehyde 3-phosphate: step 3/5.</text>
</comment>
<dbReference type="CDD" id="cd16010">
    <property type="entry name" value="iPGM"/>
    <property type="match status" value="1"/>
</dbReference>
<dbReference type="EMBL" id="CP047224">
    <property type="protein sequence ID" value="QHD65480.1"/>
    <property type="molecule type" value="Genomic_DNA"/>
</dbReference>
<evidence type="ECO:0000256" key="8">
    <source>
        <dbReference type="HAMAP-Rule" id="MF_01038"/>
    </source>
</evidence>
<evidence type="ECO:0000256" key="5">
    <source>
        <dbReference type="ARBA" id="ARBA00023152"/>
    </source>
</evidence>
<reference evidence="15 16" key="1">
    <citation type="journal article" date="2020" name="MBio">
        <title>Erratum for Teymournejad et al., 'Isolation and Molecular Analysis of a Novel Neorickettsia Species That Causes Potomac Horse Fever'.</title>
        <authorList>
            <person name="Teymournejad O."/>
            <person name="Lin M."/>
            <person name="Bekebrede H."/>
            <person name="Kamr A."/>
            <person name="Toribio R.E."/>
            <person name="Arroyo L.G."/>
            <person name="Baird J.D."/>
            <person name="Rikihisa Y."/>
        </authorList>
    </citation>
    <scope>NUCLEOTIDE SEQUENCE [LARGE SCALE GENOMIC DNA]</scope>
    <source>
        <strain evidence="15 16">Fin17</strain>
    </source>
</reference>
<comment type="catalytic activity">
    <reaction evidence="1 8">
        <text>(2R)-2-phosphoglycerate = (2R)-3-phosphoglycerate</text>
        <dbReference type="Rhea" id="RHEA:15901"/>
        <dbReference type="ChEBI" id="CHEBI:58272"/>
        <dbReference type="ChEBI" id="CHEBI:58289"/>
        <dbReference type="EC" id="5.4.2.12"/>
    </reaction>
</comment>
<name>A0A6P1GB03_9RICK</name>
<dbReference type="GO" id="GO:0030145">
    <property type="term" value="F:manganese ion binding"/>
    <property type="evidence" value="ECO:0007669"/>
    <property type="project" value="UniProtKB-UniRule"/>
</dbReference>
<dbReference type="SUPFAM" id="SSF53649">
    <property type="entry name" value="Alkaline phosphatase-like"/>
    <property type="match status" value="1"/>
</dbReference>
<dbReference type="Gene3D" id="3.40.720.10">
    <property type="entry name" value="Alkaline Phosphatase, subunit A"/>
    <property type="match status" value="1"/>
</dbReference>
<evidence type="ECO:0000259" key="13">
    <source>
        <dbReference type="Pfam" id="PF01676"/>
    </source>
</evidence>
<evidence type="ECO:0000256" key="7">
    <source>
        <dbReference type="ARBA" id="ARBA00023235"/>
    </source>
</evidence>
<keyword evidence="4 8" id="KW-0479">Metal-binding</keyword>
<evidence type="ECO:0000256" key="4">
    <source>
        <dbReference type="ARBA" id="ARBA00022723"/>
    </source>
</evidence>
<dbReference type="PIRSF" id="PIRSF001492">
    <property type="entry name" value="IPGAM"/>
    <property type="match status" value="1"/>
</dbReference>
<feature type="binding site" evidence="8 12">
    <location>
        <position position="380"/>
    </location>
    <ligand>
        <name>Mn(2+)</name>
        <dbReference type="ChEBI" id="CHEBI:29035"/>
        <label>1</label>
    </ligand>
</feature>
<feature type="active site" description="Phosphoserine intermediate" evidence="8 10">
    <location>
        <position position="59"/>
    </location>
</feature>
<keyword evidence="7 8" id="KW-0413">Isomerase</keyword>
<dbReference type="InterPro" id="IPR006124">
    <property type="entry name" value="Metalloenzyme"/>
</dbReference>
<dbReference type="GO" id="GO:0005829">
    <property type="term" value="C:cytosol"/>
    <property type="evidence" value="ECO:0007669"/>
    <property type="project" value="TreeGrafter"/>
</dbReference>
<evidence type="ECO:0000256" key="12">
    <source>
        <dbReference type="PIRSR" id="PIRSR001492-3"/>
    </source>
</evidence>
<feature type="binding site" evidence="8 11">
    <location>
        <begin position="243"/>
        <end position="246"/>
    </location>
    <ligand>
        <name>substrate</name>
    </ligand>
</feature>